<organism evidence="3 4">
    <name type="scientific">Strigomonas culicis</name>
    <dbReference type="NCBI Taxonomy" id="28005"/>
    <lineage>
        <taxon>Eukaryota</taxon>
        <taxon>Discoba</taxon>
        <taxon>Euglenozoa</taxon>
        <taxon>Kinetoplastea</taxon>
        <taxon>Metakinetoplastina</taxon>
        <taxon>Trypanosomatida</taxon>
        <taxon>Trypanosomatidae</taxon>
        <taxon>Strigomonadinae</taxon>
        <taxon>Strigomonas</taxon>
    </lineage>
</organism>
<dbReference type="Proteomes" id="UP000015354">
    <property type="component" value="Unassembled WGS sequence"/>
</dbReference>
<gene>
    <name evidence="3" type="ORF">STCU_02702</name>
    <name evidence="2" type="ORF">STCU_04420</name>
</gene>
<dbReference type="EMBL" id="ATMH01004420">
    <property type="protein sequence ID" value="EPY29601.1"/>
    <property type="molecule type" value="Genomic_DNA"/>
</dbReference>
<dbReference type="AlphaFoldDB" id="S9WA11"/>
<evidence type="ECO:0000313" key="3">
    <source>
        <dbReference type="EMBL" id="EPY32735.1"/>
    </source>
</evidence>
<comment type="caution">
    <text evidence="3">The sequence shown here is derived from an EMBL/GenBank/DDBJ whole genome shotgun (WGS) entry which is preliminary data.</text>
</comment>
<accession>S9WA11</accession>
<dbReference type="EMBL" id="ATMH01002702">
    <property type="protein sequence ID" value="EPY32735.1"/>
    <property type="molecule type" value="Genomic_DNA"/>
</dbReference>
<keyword evidence="4" id="KW-1185">Reference proteome</keyword>
<name>S9WA11_9TRYP</name>
<dbReference type="OrthoDB" id="269645at2759"/>
<keyword evidence="1" id="KW-0175">Coiled coil</keyword>
<reference evidence="3" key="2">
    <citation type="submission" date="2013-03" db="EMBL/GenBank/DDBJ databases">
        <authorList>
            <person name="Motta M.C.M."/>
            <person name="Martins A.C.A."/>
            <person name="Preta C.M.C.C."/>
            <person name="Silva R."/>
            <person name="de Souza S.S."/>
            <person name="Klein C.C."/>
            <person name="de Almeida L.G.P."/>
            <person name="Cunha O.L."/>
            <person name="Colabardini A.C."/>
            <person name="Lima B.A."/>
            <person name="Machado C.R."/>
            <person name="Soares C.M.A."/>
            <person name="de Menezes C.B.A."/>
            <person name="Bartolomeu D.C."/>
            <person name="Grisard E.C."/>
            <person name="Fantinatti-Garboggini F."/>
            <person name="Rodrigues-Luiz G.F."/>
            <person name="Wagner G."/>
            <person name="Goldman G.H."/>
            <person name="Fietto J.L.R."/>
            <person name="Ciapina L.P."/>
            <person name="Brocchi M."/>
            <person name="Elias M.C."/>
            <person name="Goldman M.H.S."/>
            <person name="Sagot M.-F."/>
            <person name="Pereira M."/>
            <person name="Stoco P.H."/>
            <person name="Teixeira S.M.R."/>
            <person name="de Mendonca-Neto R.P."/>
            <person name="Maciel T.E.F."/>
            <person name="Mendes T.A.O."/>
            <person name="Urmenyi T.P."/>
            <person name="Teixeira M.M.G."/>
            <person name="de Camargo E.F.P."/>
            <person name="de Sousa W."/>
            <person name="Schenkman S."/>
            <person name="de Vasconcelos A.T.R."/>
        </authorList>
    </citation>
    <scope>NUCLEOTIDE SEQUENCE</scope>
</reference>
<protein>
    <submittedName>
        <fullName evidence="3">Uncharacterized protein</fullName>
    </submittedName>
</protein>
<reference evidence="3 4" key="1">
    <citation type="journal article" date="2013" name="PLoS ONE">
        <title>Predicting the Proteins of Angomonas deanei, Strigomonas culicis and Their Respective Endosymbionts Reveals New Aspects of the Trypanosomatidae Family.</title>
        <authorList>
            <person name="Motta M.C."/>
            <person name="Martins A.C."/>
            <person name="de Souza S.S."/>
            <person name="Catta-Preta C.M."/>
            <person name="Silva R."/>
            <person name="Klein C.C."/>
            <person name="de Almeida L.G."/>
            <person name="de Lima Cunha O."/>
            <person name="Ciapina L.P."/>
            <person name="Brocchi M."/>
            <person name="Colabardini A.C."/>
            <person name="de Araujo Lima B."/>
            <person name="Machado C.R."/>
            <person name="de Almeida Soares C.M."/>
            <person name="Probst C.M."/>
            <person name="de Menezes C.B."/>
            <person name="Thompson C.E."/>
            <person name="Bartholomeu D.C."/>
            <person name="Gradia D.F."/>
            <person name="Pavoni D.P."/>
            <person name="Grisard E.C."/>
            <person name="Fantinatti-Garboggini F."/>
            <person name="Marchini F.K."/>
            <person name="Rodrigues-Luiz G.F."/>
            <person name="Wagner G."/>
            <person name="Goldman G.H."/>
            <person name="Fietto J.L."/>
            <person name="Elias M.C."/>
            <person name="Goldman M.H."/>
            <person name="Sagot M.F."/>
            <person name="Pereira M."/>
            <person name="Stoco P.H."/>
            <person name="de Mendonca-Neto R.P."/>
            <person name="Teixeira S.M."/>
            <person name="Maciel T.E."/>
            <person name="de Oliveira Mendes T.A."/>
            <person name="Urmenyi T.P."/>
            <person name="de Souza W."/>
            <person name="Schenkman S."/>
            <person name="de Vasconcelos A.T."/>
        </authorList>
    </citation>
    <scope>NUCLEOTIDE SEQUENCE [LARGE SCALE GENOMIC DNA]</scope>
</reference>
<evidence type="ECO:0000256" key="1">
    <source>
        <dbReference type="SAM" id="Coils"/>
    </source>
</evidence>
<evidence type="ECO:0000313" key="2">
    <source>
        <dbReference type="EMBL" id="EPY29601.1"/>
    </source>
</evidence>
<evidence type="ECO:0000313" key="4">
    <source>
        <dbReference type="Proteomes" id="UP000015354"/>
    </source>
</evidence>
<proteinExistence type="predicted"/>
<feature type="coiled-coil region" evidence="1">
    <location>
        <begin position="148"/>
        <end position="203"/>
    </location>
</feature>
<sequence length="209" mass="24271">MRLSFIFRQGSQPEMHRYAQATFHEGTHRLAPGDSTPWRDTSSPINRLKGWWLAPAAKGSVIAAWCVTFVIATYCFTIQQDAKGTYLLNNVLLRNLHEETQRADASEQRASSLQDAMRQMFASEKKKHSNLEKLEQYRESGEKIKAGLVNYELELSRERARADTLYERNQNLIVEMTRVRQEMTRLKSDNETLTHEIDKLRKLVRRAEA</sequence>